<accession>A0ABD1ZNB3</accession>
<evidence type="ECO:0000313" key="1">
    <source>
        <dbReference type="EMBL" id="KAL2652949.1"/>
    </source>
</evidence>
<organism evidence="1 2">
    <name type="scientific">Riccia fluitans</name>
    <dbReference type="NCBI Taxonomy" id="41844"/>
    <lineage>
        <taxon>Eukaryota</taxon>
        <taxon>Viridiplantae</taxon>
        <taxon>Streptophyta</taxon>
        <taxon>Embryophyta</taxon>
        <taxon>Marchantiophyta</taxon>
        <taxon>Marchantiopsida</taxon>
        <taxon>Marchantiidae</taxon>
        <taxon>Marchantiales</taxon>
        <taxon>Ricciaceae</taxon>
        <taxon>Riccia</taxon>
    </lineage>
</organism>
<reference evidence="1 2" key="1">
    <citation type="submission" date="2024-09" db="EMBL/GenBank/DDBJ databases">
        <title>Chromosome-scale assembly of Riccia fluitans.</title>
        <authorList>
            <person name="Paukszto L."/>
            <person name="Sawicki J."/>
            <person name="Karawczyk K."/>
            <person name="Piernik-Szablinska J."/>
            <person name="Szczecinska M."/>
            <person name="Mazdziarz M."/>
        </authorList>
    </citation>
    <scope>NUCLEOTIDE SEQUENCE [LARGE SCALE GENOMIC DNA]</scope>
    <source>
        <strain evidence="1">Rf_01</strain>
        <tissue evidence="1">Aerial parts of the thallus</tissue>
    </source>
</reference>
<dbReference type="AlphaFoldDB" id="A0ABD1ZNB3"/>
<gene>
    <name evidence="1" type="ORF">R1flu_021077</name>
</gene>
<protein>
    <submittedName>
        <fullName evidence="1">Uncharacterized protein</fullName>
    </submittedName>
</protein>
<comment type="caution">
    <text evidence="1">The sequence shown here is derived from an EMBL/GenBank/DDBJ whole genome shotgun (WGS) entry which is preliminary data.</text>
</comment>
<evidence type="ECO:0000313" key="2">
    <source>
        <dbReference type="Proteomes" id="UP001605036"/>
    </source>
</evidence>
<dbReference type="EMBL" id="JBHFFA010000001">
    <property type="protein sequence ID" value="KAL2652949.1"/>
    <property type="molecule type" value="Genomic_DNA"/>
</dbReference>
<name>A0ABD1ZNB3_9MARC</name>
<dbReference type="Proteomes" id="UP001605036">
    <property type="component" value="Unassembled WGS sequence"/>
</dbReference>
<keyword evidence="2" id="KW-1185">Reference proteome</keyword>
<sequence length="165" mass="18608">MHTSTCRMHSDLSSSGSSWKCPAAARTLDLEAVSFCCFYLDRLFFGSKGLADCRAPQDTCIHRPTLNSELYSIVLHPVTSRLQLLSSSSDFPLPQQREDVKYGTRQSKKFEFDIHRCSACYTPPSSGSLPRFRLRVGILDMSALDDSRLHSGYHLCPLRSRRLSD</sequence>
<proteinExistence type="predicted"/>